<comment type="caution">
    <text evidence="1">The sequence shown here is derived from an EMBL/GenBank/DDBJ whole genome shotgun (WGS) entry which is preliminary data.</text>
</comment>
<reference evidence="1" key="1">
    <citation type="journal article" date="2019" name="Nat. Med.">
        <title>A library of human gut bacterial isolates paired with longitudinal multiomics data enables mechanistic microbiome research.</title>
        <authorList>
            <person name="Poyet M."/>
            <person name="Groussin M."/>
            <person name="Gibbons S.M."/>
            <person name="Avila-Pacheco J."/>
            <person name="Jiang X."/>
            <person name="Kearney S.M."/>
            <person name="Perrotta A.R."/>
            <person name="Berdy B."/>
            <person name="Zhao S."/>
            <person name="Lieberman T.D."/>
            <person name="Swanson P.K."/>
            <person name="Smith M."/>
            <person name="Roesemann S."/>
            <person name="Alexander J.E."/>
            <person name="Rich S.A."/>
            <person name="Livny J."/>
            <person name="Vlamakis H."/>
            <person name="Clish C."/>
            <person name="Bullock K."/>
            <person name="Deik A."/>
            <person name="Scott J."/>
            <person name="Pierce K.A."/>
            <person name="Xavier R.J."/>
            <person name="Alm E.J."/>
        </authorList>
    </citation>
    <scope>NUCLEOTIDE SEQUENCE</scope>
    <source>
        <strain evidence="1">BIOML-A21</strain>
    </source>
</reference>
<sequence length="87" mass="9481">NKTVGWLGNFHGMAIKTVIRILLSKYGYLSVEMQQAFEHDSEGAEEATETTAVEVKQFDVSDVNYEEVAHSDNSTANAGNKAADPGF</sequence>
<protein>
    <submittedName>
        <fullName evidence="1">Recombinase</fullName>
    </submittedName>
</protein>
<accession>A0A641MBJ4</accession>
<proteinExistence type="predicted"/>
<gene>
    <name evidence="1" type="ORF">F3F94_20285</name>
</gene>
<evidence type="ECO:0000313" key="1">
    <source>
        <dbReference type="EMBL" id="KAA3706927.1"/>
    </source>
</evidence>
<dbReference type="AlphaFoldDB" id="A0A641MBJ4"/>
<feature type="non-terminal residue" evidence="1">
    <location>
        <position position="1"/>
    </location>
</feature>
<dbReference type="EMBL" id="VWMU01000367">
    <property type="protein sequence ID" value="KAA3706927.1"/>
    <property type="molecule type" value="Genomic_DNA"/>
</dbReference>
<organism evidence="1">
    <name type="scientific">Bacteroides salyersiae</name>
    <dbReference type="NCBI Taxonomy" id="291644"/>
    <lineage>
        <taxon>Bacteria</taxon>
        <taxon>Pseudomonadati</taxon>
        <taxon>Bacteroidota</taxon>
        <taxon>Bacteroidia</taxon>
        <taxon>Bacteroidales</taxon>
        <taxon>Bacteroidaceae</taxon>
        <taxon>Bacteroides</taxon>
    </lineage>
</organism>
<name>A0A641MBJ4_9BACE</name>